<dbReference type="AlphaFoldDB" id="A0A2G9TDS1"/>
<evidence type="ECO:0000259" key="3">
    <source>
        <dbReference type="PROSITE" id="PS50878"/>
    </source>
</evidence>
<dbReference type="Gene3D" id="3.10.10.10">
    <property type="entry name" value="HIV Type 1 Reverse Transcriptase, subunit A, domain 1"/>
    <property type="match status" value="1"/>
</dbReference>
<protein>
    <recommendedName>
        <fullName evidence="1">RNA-directed DNA polymerase</fullName>
        <ecNumber evidence="1">2.7.7.49</ecNumber>
    </recommendedName>
</protein>
<dbReference type="Pfam" id="PF23309">
    <property type="entry name" value="DUF7083"/>
    <property type="match status" value="1"/>
</dbReference>
<reference evidence="4 5" key="1">
    <citation type="submission" date="2015-09" db="EMBL/GenBank/DDBJ databases">
        <title>Draft genome of the parasitic nematode Teladorsagia circumcincta isolate WARC Sus (inbred).</title>
        <authorList>
            <person name="Mitreva M."/>
        </authorList>
    </citation>
    <scope>NUCLEOTIDE SEQUENCE [LARGE SCALE GENOMIC DNA]</scope>
    <source>
        <strain evidence="4 5">S</strain>
    </source>
</reference>
<evidence type="ECO:0000256" key="2">
    <source>
        <dbReference type="ARBA" id="ARBA00023268"/>
    </source>
</evidence>
<evidence type="ECO:0000313" key="5">
    <source>
        <dbReference type="Proteomes" id="UP000230423"/>
    </source>
</evidence>
<dbReference type="InterPro" id="IPR041577">
    <property type="entry name" value="RT_RNaseH_2"/>
</dbReference>
<keyword evidence="4" id="KW-0695">RNA-directed DNA polymerase</keyword>
<dbReference type="EC" id="2.7.7.49" evidence="1"/>
<sequence length="604" mass="66976">MDADTLRAILDAQSIAQQKTLDTLMDKMEEMFKTMAATPAGTRASTTEFVTNSLSARLPEFTYDPENGCTFDVWYNRYEDVITQDGATLDDAAKARLIVSKLDAAAFARFTNHILPKKPAEVSVQDTVKTLQELFGHNTSIFARRYTYLRTQCSGRGNCHVADTTSLLGLDWITQVEPLFHQLTGNTTCNAVSATTLAKLRSSLTAQLQKQFAAVFAPGLGCCTKSKASLKLKPDATPVFRKARPVPYAVLPRLSQEIDRLIAANVLSPVDHSDWAAPIVVVQKKNGSIRLCADFSTGLNNALDQHQHPLPTPDDIFTKLNGGQYFSQLDLAEAYLQLEVDEESRPLLTINTHQGLYRLNRLPFGVKSAPAIFQQQMDTMIAGLDGTAAYLDDIIVTGKTINEHNVRLEAVLRRIHDYGFRVRLEKCSFLQTEIRYLGFIVNAKGRQPDPAKIEAIHNMPPPKNVSQLRAFLGLVNFYGNFVKNLHNLRVPLDALTKKDATFLWTPACQSSFDRIKAILKSDLLLTHYDPSLPIVVAADASNYGIGAVLSHQFPGIRKGHLSCKQDLNTSSEEIQPNREGSFCSYICGSEIPPLRPRSSLYLVD</sequence>
<dbReference type="Gene3D" id="3.30.70.270">
    <property type="match status" value="2"/>
</dbReference>
<keyword evidence="2" id="KW-0511">Multifunctional enzyme</keyword>
<dbReference type="PANTHER" id="PTHR37984">
    <property type="entry name" value="PROTEIN CBG26694"/>
    <property type="match status" value="1"/>
</dbReference>
<evidence type="ECO:0000256" key="1">
    <source>
        <dbReference type="ARBA" id="ARBA00012493"/>
    </source>
</evidence>
<dbReference type="GO" id="GO:0003964">
    <property type="term" value="F:RNA-directed DNA polymerase activity"/>
    <property type="evidence" value="ECO:0007669"/>
    <property type="project" value="UniProtKB-KW"/>
</dbReference>
<dbReference type="InterPro" id="IPR050951">
    <property type="entry name" value="Retrovirus_Pol_polyprotein"/>
</dbReference>
<dbReference type="SUPFAM" id="SSF56672">
    <property type="entry name" value="DNA/RNA polymerases"/>
    <property type="match status" value="1"/>
</dbReference>
<dbReference type="Proteomes" id="UP000230423">
    <property type="component" value="Unassembled WGS sequence"/>
</dbReference>
<keyword evidence="5" id="KW-1185">Reference proteome</keyword>
<dbReference type="OrthoDB" id="427924at2759"/>
<gene>
    <name evidence="4" type="ORF">TELCIR_22504</name>
</gene>
<accession>A0A2G9TDS1</accession>
<dbReference type="InterPro" id="IPR043502">
    <property type="entry name" value="DNA/RNA_pol_sf"/>
</dbReference>
<dbReference type="EMBL" id="KZ368853">
    <property type="protein sequence ID" value="PIO56101.1"/>
    <property type="molecule type" value="Genomic_DNA"/>
</dbReference>
<dbReference type="Pfam" id="PF17919">
    <property type="entry name" value="RT_RNaseH_2"/>
    <property type="match status" value="1"/>
</dbReference>
<dbReference type="CDD" id="cd01647">
    <property type="entry name" value="RT_LTR"/>
    <property type="match status" value="1"/>
</dbReference>
<dbReference type="PROSITE" id="PS50878">
    <property type="entry name" value="RT_POL"/>
    <property type="match status" value="1"/>
</dbReference>
<organism evidence="4 5">
    <name type="scientific">Teladorsagia circumcincta</name>
    <name type="common">Brown stomach worm</name>
    <name type="synonym">Ostertagia circumcincta</name>
    <dbReference type="NCBI Taxonomy" id="45464"/>
    <lineage>
        <taxon>Eukaryota</taxon>
        <taxon>Metazoa</taxon>
        <taxon>Ecdysozoa</taxon>
        <taxon>Nematoda</taxon>
        <taxon>Chromadorea</taxon>
        <taxon>Rhabditida</taxon>
        <taxon>Rhabditina</taxon>
        <taxon>Rhabditomorpha</taxon>
        <taxon>Strongyloidea</taxon>
        <taxon>Trichostrongylidae</taxon>
        <taxon>Teladorsagia</taxon>
    </lineage>
</organism>
<name>A0A2G9TDS1_TELCI</name>
<dbReference type="InterPro" id="IPR055510">
    <property type="entry name" value="DUF7083"/>
</dbReference>
<keyword evidence="4" id="KW-0548">Nucleotidyltransferase</keyword>
<keyword evidence="4" id="KW-0808">Transferase</keyword>
<dbReference type="FunFam" id="3.30.70.270:FF:000020">
    <property type="entry name" value="Transposon Tf2-6 polyprotein-like Protein"/>
    <property type="match status" value="1"/>
</dbReference>
<dbReference type="InterPro" id="IPR043128">
    <property type="entry name" value="Rev_trsase/Diguanyl_cyclase"/>
</dbReference>
<dbReference type="InterPro" id="IPR000477">
    <property type="entry name" value="RT_dom"/>
</dbReference>
<proteinExistence type="predicted"/>
<feature type="domain" description="Reverse transcriptase" evidence="3">
    <location>
        <begin position="263"/>
        <end position="441"/>
    </location>
</feature>
<dbReference type="PANTHER" id="PTHR37984:SF5">
    <property type="entry name" value="PROTEIN NYNRIN-LIKE"/>
    <property type="match status" value="1"/>
</dbReference>
<evidence type="ECO:0000313" key="4">
    <source>
        <dbReference type="EMBL" id="PIO56101.1"/>
    </source>
</evidence>
<dbReference type="Pfam" id="PF00078">
    <property type="entry name" value="RVT_1"/>
    <property type="match status" value="1"/>
</dbReference>